<feature type="transmembrane region" description="Helical" evidence="2">
    <location>
        <begin position="441"/>
        <end position="461"/>
    </location>
</feature>
<dbReference type="InterPro" id="IPR054722">
    <property type="entry name" value="PolX-like_BBD"/>
</dbReference>
<dbReference type="EMBL" id="KV004782">
    <property type="protein sequence ID" value="KZV35225.1"/>
    <property type="molecule type" value="Genomic_DNA"/>
</dbReference>
<name>A0A2Z7BT01_9LAMI</name>
<evidence type="ECO:0000256" key="2">
    <source>
        <dbReference type="SAM" id="Phobius"/>
    </source>
</evidence>
<protein>
    <recommendedName>
        <fullName evidence="3">Retrovirus-related Pol polyprotein from transposon TNT 1-94-like beta-barrel domain-containing protein</fullName>
    </recommendedName>
</protein>
<proteinExistence type="predicted"/>
<dbReference type="PANTHER" id="PTHR34222:SF28">
    <property type="entry name" value="CCHC-TYPE DOMAIN-CONTAINING PROTEIN"/>
    <property type="match status" value="1"/>
</dbReference>
<dbReference type="Pfam" id="PF22936">
    <property type="entry name" value="Pol_BBD"/>
    <property type="match status" value="1"/>
</dbReference>
<organism evidence="4 5">
    <name type="scientific">Dorcoceras hygrometricum</name>
    <dbReference type="NCBI Taxonomy" id="472368"/>
    <lineage>
        <taxon>Eukaryota</taxon>
        <taxon>Viridiplantae</taxon>
        <taxon>Streptophyta</taxon>
        <taxon>Embryophyta</taxon>
        <taxon>Tracheophyta</taxon>
        <taxon>Spermatophyta</taxon>
        <taxon>Magnoliopsida</taxon>
        <taxon>eudicotyledons</taxon>
        <taxon>Gunneridae</taxon>
        <taxon>Pentapetalae</taxon>
        <taxon>asterids</taxon>
        <taxon>lamiids</taxon>
        <taxon>Lamiales</taxon>
        <taxon>Gesneriaceae</taxon>
        <taxon>Didymocarpoideae</taxon>
        <taxon>Trichosporeae</taxon>
        <taxon>Loxocarpinae</taxon>
        <taxon>Dorcoceras</taxon>
    </lineage>
</organism>
<keyword evidence="2" id="KW-0472">Membrane</keyword>
<reference evidence="4 5" key="1">
    <citation type="journal article" date="2015" name="Proc. Natl. Acad. Sci. U.S.A.">
        <title>The resurrection genome of Boea hygrometrica: A blueprint for survival of dehydration.</title>
        <authorList>
            <person name="Xiao L."/>
            <person name="Yang G."/>
            <person name="Zhang L."/>
            <person name="Yang X."/>
            <person name="Zhao S."/>
            <person name="Ji Z."/>
            <person name="Zhou Q."/>
            <person name="Hu M."/>
            <person name="Wang Y."/>
            <person name="Chen M."/>
            <person name="Xu Y."/>
            <person name="Jin H."/>
            <person name="Xiao X."/>
            <person name="Hu G."/>
            <person name="Bao F."/>
            <person name="Hu Y."/>
            <person name="Wan P."/>
            <person name="Li L."/>
            <person name="Deng X."/>
            <person name="Kuang T."/>
            <person name="Xiang C."/>
            <person name="Zhu J.K."/>
            <person name="Oliver M.J."/>
            <person name="He Y."/>
        </authorList>
    </citation>
    <scope>NUCLEOTIDE SEQUENCE [LARGE SCALE GENOMIC DNA]</scope>
    <source>
        <strain evidence="5">cv. XS01</strain>
    </source>
</reference>
<evidence type="ECO:0000256" key="1">
    <source>
        <dbReference type="SAM" id="MobiDB-lite"/>
    </source>
</evidence>
<sequence length="482" mass="54174">MVVSWILNTIEPMLRSTITFMEIAKDLWDDINERFSAGNGPRIHQLKTELVECKQPGMTIVNYYGKLKMIWEELGNYEQNPVCKCGSCKCNISAELDKKREEERLHQFLMGLDDSIYGTVRSNILSTEPLPNLNRAYAMMIQEERVRNITRGKEQRSEHMAFAVQTGSTSKGRTDSRDTSMVCPNCNKPEHNAESCFKLIGYPDWWGDRPKGSGRGSGRGQGGSRQSIGSGGKGRGGPIRANAAIVTSQEIKTTETDKGGLSGLSSEQWNTLLNLLNTPKDGNQVRLNGTYNTMEWIIDTGASNHMAGRLELMRNIRKSAHPVHIGLPDGKEAMAEREGTVILDKYIKLNDVLYVPNLKCNLISVSQLVEETNCTVIVTNKFCVIQDHNSRMLIGAGEKREGLYYFKGIEGVKRAKALKTVRKMVLRFGIKGWAIPLVRLLVYYHLLVTVVIIVLVVKFVFEQSRVEKSLCLVIIRRAIFLK</sequence>
<evidence type="ECO:0000259" key="3">
    <source>
        <dbReference type="Pfam" id="PF22936"/>
    </source>
</evidence>
<feature type="compositionally biased region" description="Gly residues" evidence="1">
    <location>
        <begin position="213"/>
        <end position="237"/>
    </location>
</feature>
<dbReference type="Proteomes" id="UP000250235">
    <property type="component" value="Unassembled WGS sequence"/>
</dbReference>
<dbReference type="AlphaFoldDB" id="A0A2Z7BT01"/>
<keyword evidence="2" id="KW-0812">Transmembrane</keyword>
<feature type="region of interest" description="Disordered" evidence="1">
    <location>
        <begin position="208"/>
        <end position="240"/>
    </location>
</feature>
<accession>A0A2Z7BT01</accession>
<evidence type="ECO:0000313" key="5">
    <source>
        <dbReference type="Proteomes" id="UP000250235"/>
    </source>
</evidence>
<gene>
    <name evidence="4" type="ORF">F511_42364</name>
</gene>
<evidence type="ECO:0000313" key="4">
    <source>
        <dbReference type="EMBL" id="KZV35225.1"/>
    </source>
</evidence>
<keyword evidence="2" id="KW-1133">Transmembrane helix</keyword>
<keyword evidence="5" id="KW-1185">Reference proteome</keyword>
<feature type="domain" description="Retrovirus-related Pol polyprotein from transposon TNT 1-94-like beta-barrel" evidence="3">
    <location>
        <begin position="296"/>
        <end position="371"/>
    </location>
</feature>
<dbReference type="PANTHER" id="PTHR34222">
    <property type="entry name" value="GAG_PRE-INTEGRS DOMAIN-CONTAINING PROTEIN"/>
    <property type="match status" value="1"/>
</dbReference>
<dbReference type="OrthoDB" id="5544992at2759"/>